<evidence type="ECO:0000256" key="1">
    <source>
        <dbReference type="ARBA" id="ARBA00022500"/>
    </source>
</evidence>
<dbReference type="HAMAP" id="MF_01440">
    <property type="entry name" value="CheD"/>
    <property type="match status" value="1"/>
</dbReference>
<sequence length="167" mass="18096">MNKTKTETIQVKISDYQLAQPSQILKTTGLGSCIGVVIYHPSKQVAGMAHVMLPSSKLSKGSTFNLAKYADTAIPEMVNEMKQTFKVSPTQLIAKMAGGAQMFQFTGKSEALRVGPRNAEAVKEALEILKIPLVAEDVGGQNGRTIEFNTDDNMLSIRTIHKGITTI</sequence>
<reference evidence="4 5" key="1">
    <citation type="submission" date="2022-01" db="EMBL/GenBank/DDBJ databases">
        <title>Alkalihalobacillus sp. EGI L200015, a novel bacterium isolated from a salt lake sediment.</title>
        <authorList>
            <person name="Gao L."/>
            <person name="Fang B.-Z."/>
            <person name="Li W.-J."/>
        </authorList>
    </citation>
    <scope>NUCLEOTIDE SEQUENCE [LARGE SCALE GENOMIC DNA]</scope>
    <source>
        <strain evidence="4 5">KCTC 12718</strain>
    </source>
</reference>
<comment type="similarity">
    <text evidence="3">Belongs to the CheD family.</text>
</comment>
<dbReference type="SUPFAM" id="SSF64438">
    <property type="entry name" value="CNF1/YfiH-like putative cysteine hydrolases"/>
    <property type="match status" value="1"/>
</dbReference>
<evidence type="ECO:0000256" key="3">
    <source>
        <dbReference type="HAMAP-Rule" id="MF_01440"/>
    </source>
</evidence>
<dbReference type="RefSeq" id="WP_236332460.1">
    <property type="nucleotide sequence ID" value="NZ_JAKIJS010000001.1"/>
</dbReference>
<dbReference type="InterPro" id="IPR005659">
    <property type="entry name" value="Chemorcpt_Glu_NH3ase_CheD"/>
</dbReference>
<dbReference type="EC" id="3.5.1.44" evidence="3"/>
<dbReference type="Gene3D" id="3.30.1330.200">
    <property type="match status" value="1"/>
</dbReference>
<dbReference type="Pfam" id="PF03975">
    <property type="entry name" value="CheD"/>
    <property type="match status" value="1"/>
</dbReference>
<evidence type="ECO:0000313" key="5">
    <source>
        <dbReference type="Proteomes" id="UP001649381"/>
    </source>
</evidence>
<keyword evidence="2 3" id="KW-0378">Hydrolase</keyword>
<organism evidence="4 5">
    <name type="scientific">Pseudalkalibacillus berkeleyi</name>
    <dbReference type="NCBI Taxonomy" id="1069813"/>
    <lineage>
        <taxon>Bacteria</taxon>
        <taxon>Bacillati</taxon>
        <taxon>Bacillota</taxon>
        <taxon>Bacilli</taxon>
        <taxon>Bacillales</taxon>
        <taxon>Fictibacillaceae</taxon>
        <taxon>Pseudalkalibacillus</taxon>
    </lineage>
</organism>
<dbReference type="Proteomes" id="UP001649381">
    <property type="component" value="Unassembled WGS sequence"/>
</dbReference>
<dbReference type="PANTHER" id="PTHR35147:SF1">
    <property type="entry name" value="CHEMORECEPTOR GLUTAMINE DEAMIDASE CHED-RELATED"/>
    <property type="match status" value="1"/>
</dbReference>
<comment type="caution">
    <text evidence="4">The sequence shown here is derived from an EMBL/GenBank/DDBJ whole genome shotgun (WGS) entry which is preliminary data.</text>
</comment>
<protein>
    <recommendedName>
        <fullName evidence="3">Probable chemoreceptor glutamine deamidase CheD</fullName>
        <ecNumber evidence="3">3.5.1.44</ecNumber>
    </recommendedName>
</protein>
<dbReference type="InterPro" id="IPR038592">
    <property type="entry name" value="CheD-like_sf"/>
</dbReference>
<evidence type="ECO:0000313" key="4">
    <source>
        <dbReference type="EMBL" id="MCF6137131.1"/>
    </source>
</evidence>
<comment type="catalytic activity">
    <reaction evidence="3">
        <text>L-glutaminyl-[protein] + H2O = L-glutamyl-[protein] + NH4(+)</text>
        <dbReference type="Rhea" id="RHEA:16441"/>
        <dbReference type="Rhea" id="RHEA-COMP:10207"/>
        <dbReference type="Rhea" id="RHEA-COMP:10208"/>
        <dbReference type="ChEBI" id="CHEBI:15377"/>
        <dbReference type="ChEBI" id="CHEBI:28938"/>
        <dbReference type="ChEBI" id="CHEBI:29973"/>
        <dbReference type="ChEBI" id="CHEBI:30011"/>
        <dbReference type="EC" id="3.5.1.44"/>
    </reaction>
</comment>
<evidence type="ECO:0000256" key="2">
    <source>
        <dbReference type="ARBA" id="ARBA00022801"/>
    </source>
</evidence>
<keyword evidence="1 3" id="KW-0145">Chemotaxis</keyword>
<dbReference type="EMBL" id="JAKIJS010000001">
    <property type="protein sequence ID" value="MCF6137131.1"/>
    <property type="molecule type" value="Genomic_DNA"/>
</dbReference>
<gene>
    <name evidence="3" type="primary">cheD</name>
    <name evidence="4" type="ORF">L2716_05255</name>
</gene>
<proteinExistence type="inferred from homology"/>
<accession>A0ABS9GZ90</accession>
<dbReference type="PANTHER" id="PTHR35147">
    <property type="entry name" value="CHEMORECEPTOR GLUTAMINE DEAMIDASE CHED-RELATED"/>
    <property type="match status" value="1"/>
</dbReference>
<name>A0ABS9GZ90_9BACL</name>
<comment type="function">
    <text evidence="3">Probably deamidates glutamine residues to glutamate on methyl-accepting chemotaxis receptors (MCPs), playing an important role in chemotaxis.</text>
</comment>
<dbReference type="InterPro" id="IPR011324">
    <property type="entry name" value="Cytotoxic_necrot_fac-like_cat"/>
</dbReference>
<keyword evidence="5" id="KW-1185">Reference proteome</keyword>
<dbReference type="CDD" id="cd16352">
    <property type="entry name" value="CheD"/>
    <property type="match status" value="1"/>
</dbReference>